<dbReference type="PANTHER" id="PTHR30269">
    <property type="entry name" value="TRANSMEMBRANE PROTEIN YFCA"/>
    <property type="match status" value="1"/>
</dbReference>
<evidence type="ECO:0000256" key="4">
    <source>
        <dbReference type="ARBA" id="ARBA00022475"/>
    </source>
</evidence>
<gene>
    <name evidence="9" type="ORF">CKO45_08725</name>
</gene>
<feature type="transmembrane region" description="Helical" evidence="8">
    <location>
        <begin position="229"/>
        <end position="248"/>
    </location>
</feature>
<keyword evidence="3" id="KW-0813">Transport</keyword>
<evidence type="ECO:0000256" key="7">
    <source>
        <dbReference type="ARBA" id="ARBA00023136"/>
    </source>
</evidence>
<feature type="transmembrane region" description="Helical" evidence="8">
    <location>
        <begin position="79"/>
        <end position="100"/>
    </location>
</feature>
<organism evidence="9 10">
    <name type="scientific">Paracraurococcus ruber</name>
    <dbReference type="NCBI Taxonomy" id="77675"/>
    <lineage>
        <taxon>Bacteria</taxon>
        <taxon>Pseudomonadati</taxon>
        <taxon>Pseudomonadota</taxon>
        <taxon>Alphaproteobacteria</taxon>
        <taxon>Acetobacterales</taxon>
        <taxon>Roseomonadaceae</taxon>
        <taxon>Paracraurococcus</taxon>
    </lineage>
</organism>
<dbReference type="InterPro" id="IPR002781">
    <property type="entry name" value="TM_pro_TauE-like"/>
</dbReference>
<evidence type="ECO:0000256" key="3">
    <source>
        <dbReference type="ARBA" id="ARBA00022448"/>
    </source>
</evidence>
<evidence type="ECO:0000256" key="1">
    <source>
        <dbReference type="ARBA" id="ARBA00004651"/>
    </source>
</evidence>
<dbReference type="RefSeq" id="WP_133219992.1">
    <property type="nucleotide sequence ID" value="NZ_NRSG01000046.1"/>
</dbReference>
<accession>A0ABS1CUX7</accession>
<feature type="transmembrane region" description="Helical" evidence="8">
    <location>
        <begin position="174"/>
        <end position="192"/>
    </location>
</feature>
<keyword evidence="6 8" id="KW-1133">Transmembrane helix</keyword>
<keyword evidence="4 8" id="KW-1003">Cell membrane</keyword>
<evidence type="ECO:0000313" key="10">
    <source>
        <dbReference type="Proteomes" id="UP000697995"/>
    </source>
</evidence>
<feature type="transmembrane region" description="Helical" evidence="8">
    <location>
        <begin position="29"/>
        <end position="47"/>
    </location>
</feature>
<feature type="transmembrane region" description="Helical" evidence="8">
    <location>
        <begin position="138"/>
        <end position="162"/>
    </location>
</feature>
<feature type="transmembrane region" description="Helical" evidence="8">
    <location>
        <begin position="198"/>
        <end position="217"/>
    </location>
</feature>
<comment type="similarity">
    <text evidence="2 8">Belongs to the 4-toluene sulfonate uptake permease (TSUP) (TC 2.A.102) family.</text>
</comment>
<name>A0ABS1CUX7_9PROT</name>
<sequence>MDILGALPHGAALAWLLAAALAGGLARGFSGFGAALIFVPLASLAVGPQRAPPLMLALEVAAIIALTPRAWALADRREVGWLTLGAALGTPLGAAVLALAEPLLLRWAVVLVVLALLGLLASGWRFRGTPARPVALGFGVAGGVLGGVAMVSGPPIVAYLLGRESDARRLRANFALYIAAGGVLAGIAYAAAGLLDAAVLPPMLVAAPAYWGGIWLGARMFGLASDLTFRRLCYGMIAAAALISLPLWDGVLR</sequence>
<comment type="subcellular location">
    <subcellularLocation>
        <location evidence="1 8">Cell membrane</location>
        <topology evidence="1 8">Multi-pass membrane protein</topology>
    </subcellularLocation>
</comment>
<evidence type="ECO:0000256" key="2">
    <source>
        <dbReference type="ARBA" id="ARBA00009142"/>
    </source>
</evidence>
<feature type="transmembrane region" description="Helical" evidence="8">
    <location>
        <begin position="54"/>
        <end position="73"/>
    </location>
</feature>
<comment type="caution">
    <text evidence="9">The sequence shown here is derived from an EMBL/GenBank/DDBJ whole genome shotgun (WGS) entry which is preliminary data.</text>
</comment>
<evidence type="ECO:0000256" key="5">
    <source>
        <dbReference type="ARBA" id="ARBA00022692"/>
    </source>
</evidence>
<keyword evidence="5 8" id="KW-0812">Transmembrane</keyword>
<feature type="transmembrane region" description="Helical" evidence="8">
    <location>
        <begin position="107"/>
        <end position="126"/>
    </location>
</feature>
<evidence type="ECO:0000313" key="9">
    <source>
        <dbReference type="EMBL" id="MBK1658313.1"/>
    </source>
</evidence>
<proteinExistence type="inferred from homology"/>
<keyword evidence="10" id="KW-1185">Reference proteome</keyword>
<protein>
    <recommendedName>
        <fullName evidence="8">Probable membrane transporter protein</fullName>
    </recommendedName>
</protein>
<keyword evidence="7 8" id="KW-0472">Membrane</keyword>
<dbReference type="EMBL" id="NRSG01000046">
    <property type="protein sequence ID" value="MBK1658313.1"/>
    <property type="molecule type" value="Genomic_DNA"/>
</dbReference>
<evidence type="ECO:0000256" key="8">
    <source>
        <dbReference type="RuleBase" id="RU363041"/>
    </source>
</evidence>
<reference evidence="9 10" key="1">
    <citation type="journal article" date="2020" name="Microorganisms">
        <title>Osmotic Adaptation and Compatible Solute Biosynthesis of Phototrophic Bacteria as Revealed from Genome Analyses.</title>
        <authorList>
            <person name="Imhoff J.F."/>
            <person name="Rahn T."/>
            <person name="Kunzel S."/>
            <person name="Keller A."/>
            <person name="Neulinger S.C."/>
        </authorList>
    </citation>
    <scope>NUCLEOTIDE SEQUENCE [LARGE SCALE GENOMIC DNA]</scope>
    <source>
        <strain evidence="9 10">DSM 15382</strain>
    </source>
</reference>
<dbReference type="PANTHER" id="PTHR30269:SF37">
    <property type="entry name" value="MEMBRANE TRANSPORTER PROTEIN"/>
    <property type="match status" value="1"/>
</dbReference>
<dbReference type="Pfam" id="PF01925">
    <property type="entry name" value="TauE"/>
    <property type="match status" value="1"/>
</dbReference>
<evidence type="ECO:0000256" key="6">
    <source>
        <dbReference type="ARBA" id="ARBA00022989"/>
    </source>
</evidence>
<dbReference type="InterPro" id="IPR052017">
    <property type="entry name" value="TSUP"/>
</dbReference>
<dbReference type="Proteomes" id="UP000697995">
    <property type="component" value="Unassembled WGS sequence"/>
</dbReference>